<dbReference type="Gene3D" id="3.40.30.10">
    <property type="entry name" value="Glutaredoxin"/>
    <property type="match status" value="1"/>
</dbReference>
<feature type="domain" description="Thioredoxin" evidence="10">
    <location>
        <begin position="1"/>
        <end position="108"/>
    </location>
</feature>
<keyword evidence="3" id="KW-0249">Electron transport</keyword>
<dbReference type="NCBIfam" id="TIGR01068">
    <property type="entry name" value="thioredoxin"/>
    <property type="match status" value="1"/>
</dbReference>
<keyword evidence="5 9" id="KW-0676">Redox-active center</keyword>
<keyword evidence="2" id="KW-0813">Transport</keyword>
<evidence type="ECO:0000256" key="4">
    <source>
        <dbReference type="ARBA" id="ARBA00023157"/>
    </source>
</evidence>
<feature type="active site" description="Nucleophile" evidence="8">
    <location>
        <position position="36"/>
    </location>
</feature>
<dbReference type="FunFam" id="3.40.30.10:FF:000001">
    <property type="entry name" value="Thioredoxin"/>
    <property type="match status" value="1"/>
</dbReference>
<dbReference type="InterPro" id="IPR036249">
    <property type="entry name" value="Thioredoxin-like_sf"/>
</dbReference>
<dbReference type="PROSITE" id="PS51352">
    <property type="entry name" value="THIOREDOXIN_2"/>
    <property type="match status" value="1"/>
</dbReference>
<keyword evidence="4 9" id="KW-1015">Disulfide bond</keyword>
<evidence type="ECO:0000256" key="5">
    <source>
        <dbReference type="ARBA" id="ARBA00023284"/>
    </source>
</evidence>
<sequence length="108" mass="11835">MSEHIVPVTDDSFTDEVLKSDIPVLVDYWADWCGPCKMIAPILDEIAQEYVGKLKVAKFNVDENPDTPPKYGIRGIPTLILFKGGEVEATKVGALSKSQLTALIDSNL</sequence>
<name>A0A0A6PRN8_9GAMM</name>
<reference evidence="11 12" key="1">
    <citation type="journal article" date="2016" name="Front. Microbiol.">
        <title>Single-Cell (Meta-)Genomics of a Dimorphic Candidatus Thiomargarita nelsonii Reveals Genomic Plasticity.</title>
        <authorList>
            <person name="Flood B.E."/>
            <person name="Fliss P."/>
            <person name="Jones D.S."/>
            <person name="Dick G.J."/>
            <person name="Jain S."/>
            <person name="Kaster A.K."/>
            <person name="Winkel M."/>
            <person name="Mussmann M."/>
            <person name="Bailey J."/>
        </authorList>
    </citation>
    <scope>NUCLEOTIDE SEQUENCE [LARGE SCALE GENOMIC DNA]</scope>
    <source>
        <strain evidence="11">Hydrate Ridge</strain>
    </source>
</reference>
<evidence type="ECO:0000256" key="6">
    <source>
        <dbReference type="NCBIfam" id="TIGR01068"/>
    </source>
</evidence>
<accession>A0A0A6PRN8</accession>
<evidence type="ECO:0000259" key="10">
    <source>
        <dbReference type="PROSITE" id="PS51352"/>
    </source>
</evidence>
<dbReference type="AlphaFoldDB" id="A0A0A6PRN8"/>
<dbReference type="EMBL" id="JSZA02000170">
    <property type="protein sequence ID" value="KHD09021.1"/>
    <property type="molecule type" value="Genomic_DNA"/>
</dbReference>
<feature type="active site" description="Nucleophile" evidence="8">
    <location>
        <position position="33"/>
    </location>
</feature>
<evidence type="ECO:0000256" key="9">
    <source>
        <dbReference type="PIRSR" id="PIRSR000077-4"/>
    </source>
</evidence>
<evidence type="ECO:0000313" key="12">
    <source>
        <dbReference type="Proteomes" id="UP000030428"/>
    </source>
</evidence>
<dbReference type="GO" id="GO:0045454">
    <property type="term" value="P:cell redox homeostasis"/>
    <property type="evidence" value="ECO:0007669"/>
    <property type="project" value="TreeGrafter"/>
</dbReference>
<comment type="caution">
    <text evidence="11">The sequence shown here is derived from an EMBL/GenBank/DDBJ whole genome shotgun (WGS) entry which is preliminary data.</text>
</comment>
<dbReference type="PRINTS" id="PR00421">
    <property type="entry name" value="THIOREDOXIN"/>
</dbReference>
<dbReference type="PIRSF" id="PIRSF000077">
    <property type="entry name" value="Thioredoxin"/>
    <property type="match status" value="1"/>
</dbReference>
<gene>
    <name evidence="11" type="ORF">PN36_27505</name>
</gene>
<keyword evidence="12" id="KW-1185">Reference proteome</keyword>
<protein>
    <recommendedName>
        <fullName evidence="6 7">Thioredoxin</fullName>
    </recommendedName>
</protein>
<dbReference type="SUPFAM" id="SSF52833">
    <property type="entry name" value="Thioredoxin-like"/>
    <property type="match status" value="1"/>
</dbReference>
<dbReference type="Pfam" id="PF00085">
    <property type="entry name" value="Thioredoxin"/>
    <property type="match status" value="1"/>
</dbReference>
<evidence type="ECO:0000256" key="2">
    <source>
        <dbReference type="ARBA" id="ARBA00022448"/>
    </source>
</evidence>
<feature type="site" description="Deprotonates C-terminal active site Cys" evidence="8">
    <location>
        <position position="27"/>
    </location>
</feature>
<proteinExistence type="inferred from homology"/>
<dbReference type="Proteomes" id="UP000030428">
    <property type="component" value="Unassembled WGS sequence"/>
</dbReference>
<feature type="disulfide bond" description="Redox-active" evidence="9">
    <location>
        <begin position="33"/>
        <end position="36"/>
    </location>
</feature>
<dbReference type="PANTHER" id="PTHR45663:SF11">
    <property type="entry name" value="GEO12009P1"/>
    <property type="match status" value="1"/>
</dbReference>
<dbReference type="GO" id="GO:0015035">
    <property type="term" value="F:protein-disulfide reductase activity"/>
    <property type="evidence" value="ECO:0007669"/>
    <property type="project" value="UniProtKB-UniRule"/>
</dbReference>
<dbReference type="PROSITE" id="PS00194">
    <property type="entry name" value="THIOREDOXIN_1"/>
    <property type="match status" value="1"/>
</dbReference>
<feature type="site" description="Contributes to redox potential value" evidence="8">
    <location>
        <position position="35"/>
    </location>
</feature>
<evidence type="ECO:0000313" key="11">
    <source>
        <dbReference type="EMBL" id="KHD09021.1"/>
    </source>
</evidence>
<evidence type="ECO:0000256" key="1">
    <source>
        <dbReference type="ARBA" id="ARBA00008987"/>
    </source>
</evidence>
<evidence type="ECO:0000256" key="7">
    <source>
        <dbReference type="PIRNR" id="PIRNR000077"/>
    </source>
</evidence>
<evidence type="ECO:0000256" key="8">
    <source>
        <dbReference type="PIRSR" id="PIRSR000077-1"/>
    </source>
</evidence>
<dbReference type="PANTHER" id="PTHR45663">
    <property type="entry name" value="GEO12009P1"/>
    <property type="match status" value="1"/>
</dbReference>
<feature type="site" description="Contributes to redox potential value" evidence="8">
    <location>
        <position position="34"/>
    </location>
</feature>
<dbReference type="InterPro" id="IPR017937">
    <property type="entry name" value="Thioredoxin_CS"/>
</dbReference>
<organism evidence="11 12">
    <name type="scientific">Candidatus Thiomargarita nelsonii</name>
    <dbReference type="NCBI Taxonomy" id="1003181"/>
    <lineage>
        <taxon>Bacteria</taxon>
        <taxon>Pseudomonadati</taxon>
        <taxon>Pseudomonadota</taxon>
        <taxon>Gammaproteobacteria</taxon>
        <taxon>Thiotrichales</taxon>
        <taxon>Thiotrichaceae</taxon>
        <taxon>Thiomargarita</taxon>
    </lineage>
</organism>
<comment type="similarity">
    <text evidence="1 7">Belongs to the thioredoxin family.</text>
</comment>
<dbReference type="NCBIfam" id="NF006898">
    <property type="entry name" value="PRK09381.1"/>
    <property type="match status" value="1"/>
</dbReference>
<dbReference type="CDD" id="cd02947">
    <property type="entry name" value="TRX_family"/>
    <property type="match status" value="1"/>
</dbReference>
<evidence type="ECO:0000256" key="3">
    <source>
        <dbReference type="ARBA" id="ARBA00022982"/>
    </source>
</evidence>
<dbReference type="GO" id="GO:0005829">
    <property type="term" value="C:cytosol"/>
    <property type="evidence" value="ECO:0007669"/>
    <property type="project" value="TreeGrafter"/>
</dbReference>
<dbReference type="InterPro" id="IPR005746">
    <property type="entry name" value="Thioredoxin"/>
</dbReference>
<dbReference type="InterPro" id="IPR013766">
    <property type="entry name" value="Thioredoxin_domain"/>
</dbReference>